<dbReference type="InterPro" id="IPR014905">
    <property type="entry name" value="HIRAN"/>
</dbReference>
<dbReference type="GO" id="GO:0008270">
    <property type="term" value="F:zinc ion binding"/>
    <property type="evidence" value="ECO:0007669"/>
    <property type="project" value="InterPro"/>
</dbReference>
<dbReference type="RefSeq" id="WP_150372093.1">
    <property type="nucleotide sequence ID" value="NZ_CP044065.1"/>
</dbReference>
<dbReference type="OrthoDB" id="452395at2"/>
<dbReference type="Proteomes" id="UP000322822">
    <property type="component" value="Chromosome 1"/>
</dbReference>
<evidence type="ECO:0000313" key="5">
    <source>
        <dbReference type="Proteomes" id="UP000322822"/>
    </source>
</evidence>
<keyword evidence="2" id="KW-0378">Hydrolase</keyword>
<feature type="domain" description="HIRAN" evidence="3">
    <location>
        <begin position="120"/>
        <end position="223"/>
    </location>
</feature>
<keyword evidence="1" id="KW-0479">Metal-binding</keyword>
<dbReference type="SMART" id="SM00910">
    <property type="entry name" value="HIRAN"/>
    <property type="match status" value="1"/>
</dbReference>
<name>A0A5P2H3Y3_9BURK</name>
<dbReference type="GO" id="GO:0003676">
    <property type="term" value="F:nucleic acid binding"/>
    <property type="evidence" value="ECO:0007669"/>
    <property type="project" value="InterPro"/>
</dbReference>
<protein>
    <recommendedName>
        <fullName evidence="3">HIRAN domain-containing protein</fullName>
    </recommendedName>
</protein>
<evidence type="ECO:0000313" key="4">
    <source>
        <dbReference type="EMBL" id="QET02049.1"/>
    </source>
</evidence>
<dbReference type="AlphaFoldDB" id="A0A5P2H3Y3"/>
<dbReference type="GO" id="GO:0016818">
    <property type="term" value="F:hydrolase activity, acting on acid anhydrides, in phosphorus-containing anhydrides"/>
    <property type="evidence" value="ECO:0007669"/>
    <property type="project" value="InterPro"/>
</dbReference>
<organism evidence="4 5">
    <name type="scientific">Cupriavidus pauculus</name>
    <dbReference type="NCBI Taxonomy" id="82633"/>
    <lineage>
        <taxon>Bacteria</taxon>
        <taxon>Pseudomonadati</taxon>
        <taxon>Pseudomonadota</taxon>
        <taxon>Betaproteobacteria</taxon>
        <taxon>Burkholderiales</taxon>
        <taxon>Burkholderiaceae</taxon>
        <taxon>Cupriavidus</taxon>
    </lineage>
</organism>
<reference evidence="4 5" key="1">
    <citation type="submission" date="2019-09" db="EMBL/GenBank/DDBJ databases">
        <title>FDA dAtabase for Regulatory Grade micrObial Sequences (FDA-ARGOS): Supporting development and validation of Infectious Disease Dx tests.</title>
        <authorList>
            <person name="Sciortino C."/>
            <person name="Tallon L."/>
            <person name="Sadzewicz L."/>
            <person name="Vavikolanu K."/>
            <person name="Mehta A."/>
            <person name="Aluvathingal J."/>
            <person name="Nadendla S."/>
            <person name="Nandy P."/>
            <person name="Geyer C."/>
            <person name="Yan Y."/>
            <person name="Sichtig H."/>
        </authorList>
    </citation>
    <scope>NUCLEOTIDE SEQUENCE [LARGE SCALE GENOMIC DNA]</scope>
    <source>
        <strain evidence="4 5">FDAARGOS_664</strain>
    </source>
</reference>
<evidence type="ECO:0000256" key="2">
    <source>
        <dbReference type="ARBA" id="ARBA00022801"/>
    </source>
</evidence>
<sequence>MKTIFLSWRSYETRERMVVARLDWDGSAYHFSYTRGVWRSGYLLPFECKAKVDRVQYWPELPPDMSIRRMRKSRPDYPRFLKWMGLDAPDAMAELGISGGIKVTDSLETMPLPERTPTGEYVTEFFTRGLWEAGPASIEAARRLVEGDRLWLIKDPLSRWCSYKLFADAEGESPYVGYLPRMFAKDIERLLDRCGSALEVRVRQLNQDAPTAMWVLCRLTCPWPDGFVPFDGDDDFVSLVSTTPVECTDERCFECSFNRDLERECMEGRRVAAADVG</sequence>
<evidence type="ECO:0000256" key="1">
    <source>
        <dbReference type="ARBA" id="ARBA00022723"/>
    </source>
</evidence>
<gene>
    <name evidence="4" type="ORF">FOB72_08330</name>
</gene>
<proteinExistence type="predicted"/>
<evidence type="ECO:0000259" key="3">
    <source>
        <dbReference type="SMART" id="SM00910"/>
    </source>
</evidence>
<accession>A0A5P2H3Y3</accession>
<dbReference type="EMBL" id="CP044065">
    <property type="protein sequence ID" value="QET02049.1"/>
    <property type="molecule type" value="Genomic_DNA"/>
</dbReference>